<keyword evidence="4 7" id="KW-0812">Transmembrane</keyword>
<evidence type="ECO:0000256" key="7">
    <source>
        <dbReference type="SAM" id="Phobius"/>
    </source>
</evidence>
<dbReference type="Proteomes" id="UP000268285">
    <property type="component" value="Unassembled WGS sequence"/>
</dbReference>
<evidence type="ECO:0000313" key="9">
    <source>
        <dbReference type="Proteomes" id="UP000268285"/>
    </source>
</evidence>
<evidence type="ECO:0000256" key="5">
    <source>
        <dbReference type="ARBA" id="ARBA00022989"/>
    </source>
</evidence>
<evidence type="ECO:0000256" key="1">
    <source>
        <dbReference type="ARBA" id="ARBA00007150"/>
    </source>
</evidence>
<dbReference type="AlphaFoldDB" id="A0A498QWF8"/>
<dbReference type="GO" id="GO:0008961">
    <property type="term" value="F:phosphatidylglycerol-prolipoprotein diacylglyceryl transferase activity"/>
    <property type="evidence" value="ECO:0007669"/>
    <property type="project" value="InterPro"/>
</dbReference>
<dbReference type="GO" id="GO:0042158">
    <property type="term" value="P:lipoprotein biosynthetic process"/>
    <property type="evidence" value="ECO:0007669"/>
    <property type="project" value="InterPro"/>
</dbReference>
<keyword evidence="9" id="KW-1185">Reference proteome</keyword>
<keyword evidence="5 7" id="KW-1133">Transmembrane helix</keyword>
<comment type="similarity">
    <text evidence="1">Belongs to the Lgt family.</text>
</comment>
<keyword evidence="8" id="KW-0449">Lipoprotein</keyword>
<name>A0A498QWF8_9MYCO</name>
<feature type="transmembrane region" description="Helical" evidence="7">
    <location>
        <begin position="34"/>
        <end position="52"/>
    </location>
</feature>
<keyword evidence="2" id="KW-1003">Cell membrane</keyword>
<dbReference type="PANTHER" id="PTHR30589">
    <property type="entry name" value="PROLIPOPROTEIN DIACYLGLYCERYL TRANSFERASE"/>
    <property type="match status" value="1"/>
</dbReference>
<evidence type="ECO:0000256" key="3">
    <source>
        <dbReference type="ARBA" id="ARBA00022679"/>
    </source>
</evidence>
<dbReference type="InterPro" id="IPR001640">
    <property type="entry name" value="Lgt"/>
</dbReference>
<feature type="transmembrane region" description="Helical" evidence="7">
    <location>
        <begin position="64"/>
        <end position="82"/>
    </location>
</feature>
<evidence type="ECO:0000256" key="6">
    <source>
        <dbReference type="ARBA" id="ARBA00023136"/>
    </source>
</evidence>
<dbReference type="GO" id="GO:0005886">
    <property type="term" value="C:plasma membrane"/>
    <property type="evidence" value="ECO:0007669"/>
    <property type="project" value="InterPro"/>
</dbReference>
<evidence type="ECO:0000256" key="2">
    <source>
        <dbReference type="ARBA" id="ARBA00022475"/>
    </source>
</evidence>
<dbReference type="RefSeq" id="WP_281280065.1">
    <property type="nucleotide sequence ID" value="NZ_UPHU01000001.1"/>
</dbReference>
<evidence type="ECO:0000313" key="8">
    <source>
        <dbReference type="EMBL" id="VBA53878.1"/>
    </source>
</evidence>
<reference evidence="8 9" key="1">
    <citation type="submission" date="2018-09" db="EMBL/GenBank/DDBJ databases">
        <authorList>
            <person name="Tagini F."/>
        </authorList>
    </citation>
    <scope>NUCLEOTIDE SEQUENCE [LARGE SCALE GENOMIC DNA]</scope>
    <source>
        <strain evidence="8 9">MK142</strain>
    </source>
</reference>
<sequence>MHPSFLYKIGFQLAAFAVMLWMRNKLTQPGELFVLYVAGYAVFRFFVEFVRANETVWLGLTRPQWFLLPSVVLIAVRLGYGYRRGHYDPLLQRQALPA</sequence>
<feature type="transmembrane region" description="Helical" evidence="7">
    <location>
        <begin position="6"/>
        <end position="22"/>
    </location>
</feature>
<keyword evidence="8" id="KW-0328">Glycosyltransferase</keyword>
<organism evidence="8 9">
    <name type="scientific">Mycobacterium pseudokansasii</name>
    <dbReference type="NCBI Taxonomy" id="2341080"/>
    <lineage>
        <taxon>Bacteria</taxon>
        <taxon>Bacillati</taxon>
        <taxon>Actinomycetota</taxon>
        <taxon>Actinomycetes</taxon>
        <taxon>Mycobacteriales</taxon>
        <taxon>Mycobacteriaceae</taxon>
        <taxon>Mycobacterium</taxon>
    </lineage>
</organism>
<dbReference type="EMBL" id="UPHU01000001">
    <property type="protein sequence ID" value="VBA53878.1"/>
    <property type="molecule type" value="Genomic_DNA"/>
</dbReference>
<proteinExistence type="inferred from homology"/>
<evidence type="ECO:0000256" key="4">
    <source>
        <dbReference type="ARBA" id="ARBA00022692"/>
    </source>
</evidence>
<dbReference type="PANTHER" id="PTHR30589:SF0">
    <property type="entry name" value="PHOSPHATIDYLGLYCEROL--PROLIPOPROTEIN DIACYLGLYCERYL TRANSFERASE"/>
    <property type="match status" value="1"/>
</dbReference>
<gene>
    <name evidence="8" type="primary">lgt_2</name>
    <name evidence="8" type="ORF">LAUMK142_04355</name>
</gene>
<dbReference type="EC" id="2.4.99.-" evidence="8"/>
<protein>
    <submittedName>
        <fullName evidence="8">Prolipoprotein diacylglyceryl transferase</fullName>
        <ecNumber evidence="8">2.4.99.-</ecNumber>
    </submittedName>
</protein>
<accession>A0A498QWF8</accession>
<dbReference type="Pfam" id="PF01790">
    <property type="entry name" value="LGT"/>
    <property type="match status" value="1"/>
</dbReference>
<keyword evidence="6 7" id="KW-0472">Membrane</keyword>
<keyword evidence="3 8" id="KW-0808">Transferase</keyword>